<gene>
    <name evidence="1" type="ORF">FBZ90_10268</name>
</gene>
<accession>A0A560HFB4</accession>
<evidence type="ECO:0000313" key="2">
    <source>
        <dbReference type="Proteomes" id="UP000315751"/>
    </source>
</evidence>
<keyword evidence="2" id="KW-1185">Reference proteome</keyword>
<comment type="caution">
    <text evidence="1">The sequence shown here is derived from an EMBL/GenBank/DDBJ whole genome shotgun (WGS) entry which is preliminary data.</text>
</comment>
<evidence type="ECO:0000313" key="1">
    <source>
        <dbReference type="EMBL" id="TWB45116.1"/>
    </source>
</evidence>
<reference evidence="1 2" key="1">
    <citation type="submission" date="2019-06" db="EMBL/GenBank/DDBJ databases">
        <title>Genomic Encyclopedia of Type Strains, Phase IV (KMG-V): Genome sequencing to study the core and pangenomes of soil and plant-associated prokaryotes.</title>
        <authorList>
            <person name="Whitman W."/>
        </authorList>
    </citation>
    <scope>NUCLEOTIDE SEQUENCE [LARGE SCALE GENOMIC DNA]</scope>
    <source>
        <strain evidence="1 2">BR 11622</strain>
    </source>
</reference>
<name>A0A560HFB4_9PROT</name>
<sequence>MKASRFRPGRLFFWEISFGTLGMNRPIRILSLDHARAALTAAAGVPVRLVSAPDATGALGAGGWRALLDRVAAEFPGAPVTAVLDCGDAAGHALAALAAGIPDIAFSGEAAAAARLADIARSLGARLHLPEGGEVLDLRGHRDPVSACRDWLAHP</sequence>
<protein>
    <submittedName>
        <fullName evidence="1">Uncharacterized protein</fullName>
    </submittedName>
</protein>
<proteinExistence type="predicted"/>
<dbReference type="Proteomes" id="UP000315751">
    <property type="component" value="Unassembled WGS sequence"/>
</dbReference>
<dbReference type="AlphaFoldDB" id="A0A560HFB4"/>
<dbReference type="EMBL" id="VITR01000002">
    <property type="protein sequence ID" value="TWB45116.1"/>
    <property type="molecule type" value="Genomic_DNA"/>
</dbReference>
<organism evidence="1 2">
    <name type="scientific">Nitrospirillum amazonense</name>
    <dbReference type="NCBI Taxonomy" id="28077"/>
    <lineage>
        <taxon>Bacteria</taxon>
        <taxon>Pseudomonadati</taxon>
        <taxon>Pseudomonadota</taxon>
        <taxon>Alphaproteobacteria</taxon>
        <taxon>Rhodospirillales</taxon>
        <taxon>Azospirillaceae</taxon>
        <taxon>Nitrospirillum</taxon>
    </lineage>
</organism>